<protein>
    <submittedName>
        <fullName evidence="2">Membrane protein</fullName>
    </submittedName>
</protein>
<feature type="transmembrane region" description="Helical" evidence="1">
    <location>
        <begin position="26"/>
        <end position="49"/>
    </location>
</feature>
<feature type="transmembrane region" description="Helical" evidence="1">
    <location>
        <begin position="170"/>
        <end position="187"/>
    </location>
</feature>
<proteinExistence type="predicted"/>
<dbReference type="GeneID" id="38665680"/>
<dbReference type="KEGG" id="sacd:HS1genome_0185"/>
<reference evidence="3" key="1">
    <citation type="journal article" date="2014" name="Int. J. Syst. Evol. Microbiol.">
        <title>Complete genome sequence of Corynebacterium casei LMG S-19264T (=DSM 44701T), isolated from a smear-ripened cheese.</title>
        <authorList>
            <consortium name="US DOE Joint Genome Institute (JGI-PGF)"/>
            <person name="Walter F."/>
            <person name="Albersmeier A."/>
            <person name="Kalinowski J."/>
            <person name="Ruckert C."/>
        </authorList>
    </citation>
    <scope>NUCLEOTIDE SEQUENCE</scope>
    <source>
        <strain evidence="3">JCM 31740</strain>
    </source>
</reference>
<accession>A0A348B0U4</accession>
<gene>
    <name evidence="3" type="ORF">GCM10007116_15780</name>
    <name evidence="2" type="ORF">HS1genome_0185</name>
</gene>
<dbReference type="RefSeq" id="WP_126449118.1">
    <property type="nucleotide sequence ID" value="NZ_AP018553.1"/>
</dbReference>
<evidence type="ECO:0000313" key="3">
    <source>
        <dbReference type="EMBL" id="GGT99249.1"/>
    </source>
</evidence>
<reference evidence="4" key="2">
    <citation type="submission" date="2018-04" db="EMBL/GenBank/DDBJ databases">
        <title>Complete genome sequence of Sulfodiicoccus acidiphilus strain HS-1.</title>
        <authorList>
            <person name="Sakai H.D."/>
            <person name="Kurosawa N."/>
        </authorList>
    </citation>
    <scope>NUCLEOTIDE SEQUENCE [LARGE SCALE GENOMIC DNA]</scope>
    <source>
        <strain evidence="4">HS-1</strain>
    </source>
</reference>
<name>A0A348B0U4_9CREN</name>
<evidence type="ECO:0000256" key="1">
    <source>
        <dbReference type="SAM" id="Phobius"/>
    </source>
</evidence>
<keyword evidence="1" id="KW-0812">Transmembrane</keyword>
<organism evidence="2 4">
    <name type="scientific">Sulfodiicoccus acidiphilus</name>
    <dbReference type="NCBI Taxonomy" id="1670455"/>
    <lineage>
        <taxon>Archaea</taxon>
        <taxon>Thermoproteota</taxon>
        <taxon>Thermoprotei</taxon>
        <taxon>Sulfolobales</taxon>
        <taxon>Sulfolobaceae</taxon>
        <taxon>Sulfodiicoccus</taxon>
    </lineage>
</organism>
<evidence type="ECO:0000313" key="4">
    <source>
        <dbReference type="Proteomes" id="UP000276741"/>
    </source>
</evidence>
<reference evidence="3" key="4">
    <citation type="submission" date="2020-09" db="EMBL/GenBank/DDBJ databases">
        <authorList>
            <person name="Sun Q."/>
            <person name="Ohkuma M."/>
        </authorList>
    </citation>
    <scope>NUCLEOTIDE SEQUENCE</scope>
    <source>
        <strain evidence="3">JCM 31740</strain>
    </source>
</reference>
<feature type="transmembrane region" description="Helical" evidence="1">
    <location>
        <begin position="104"/>
        <end position="126"/>
    </location>
</feature>
<sequence length="188" mass="20300">MPKLHTLREVLKYIAYMNLAPMLRRYLILGAFDGIVLAMSVIIPLYTIGARPETVLLTALGGLVGIAISSAANSLIVESEERKIELKNLERQLMKRLDGTIYDYGAKVAIVLSATVHGLSPMLGLIPVLTYVLIGGRIGILLAIVSLTSTFVALGFVYEGRLEDKLRTSVVMVLAGLISAGLVYGVTR</sequence>
<dbReference type="Proteomes" id="UP000276741">
    <property type="component" value="Chromosome"/>
</dbReference>
<dbReference type="EMBL" id="AP018553">
    <property type="protein sequence ID" value="BBD71796.1"/>
    <property type="molecule type" value="Genomic_DNA"/>
</dbReference>
<keyword evidence="1" id="KW-0472">Membrane</keyword>
<evidence type="ECO:0000313" key="2">
    <source>
        <dbReference type="EMBL" id="BBD71796.1"/>
    </source>
</evidence>
<feature type="transmembrane region" description="Helical" evidence="1">
    <location>
        <begin position="55"/>
        <end position="77"/>
    </location>
</feature>
<keyword evidence="4" id="KW-1185">Reference proteome</keyword>
<dbReference type="AlphaFoldDB" id="A0A348B0U4"/>
<dbReference type="OrthoDB" id="60696at2157"/>
<keyword evidence="1" id="KW-1133">Transmembrane helix</keyword>
<feature type="transmembrane region" description="Helical" evidence="1">
    <location>
        <begin position="138"/>
        <end position="158"/>
    </location>
</feature>
<dbReference type="Proteomes" id="UP000616143">
    <property type="component" value="Unassembled WGS sequence"/>
</dbReference>
<dbReference type="EMBL" id="BMQS01000014">
    <property type="protein sequence ID" value="GGT99249.1"/>
    <property type="molecule type" value="Genomic_DNA"/>
</dbReference>
<reference evidence="2" key="3">
    <citation type="journal article" date="2019" name="BMC Res. Notes">
        <title>Complete genome sequence of the Sulfodiicoccus acidiphilus strain HS-1T, the first crenarchaeon that lacks polB3, isolated from an acidic hot spring in Ohwaku-dani, Hakone, Japan.</title>
        <authorList>
            <person name="Sakai H.D."/>
            <person name="Kurosawa N."/>
        </authorList>
    </citation>
    <scope>NUCLEOTIDE SEQUENCE</scope>
    <source>
        <strain evidence="2">HS-1</strain>
    </source>
</reference>